<feature type="transmembrane region" description="Helical" evidence="5">
    <location>
        <begin position="33"/>
        <end position="53"/>
    </location>
</feature>
<evidence type="ECO:0000256" key="5">
    <source>
        <dbReference type="SAM" id="Phobius"/>
    </source>
</evidence>
<dbReference type="RefSeq" id="WP_209551550.1">
    <property type="nucleotide sequence ID" value="NZ_QFAY01000017.1"/>
</dbReference>
<dbReference type="Pfam" id="PF03595">
    <property type="entry name" value="SLAC1"/>
    <property type="match status" value="1"/>
</dbReference>
<dbReference type="EMBL" id="QFAY01000017">
    <property type="protein sequence ID" value="MBP2621389.1"/>
    <property type="molecule type" value="Genomic_DNA"/>
</dbReference>
<evidence type="ECO:0000256" key="1">
    <source>
        <dbReference type="ARBA" id="ARBA00004141"/>
    </source>
</evidence>
<dbReference type="InterPro" id="IPR004695">
    <property type="entry name" value="SLAC1/Mae1/Ssu1/TehA"/>
</dbReference>
<dbReference type="PANTHER" id="PTHR37955">
    <property type="entry name" value="TELLURITE RESISTANCE PROTEIN TEHA"/>
    <property type="match status" value="1"/>
</dbReference>
<feature type="transmembrane region" description="Helical" evidence="5">
    <location>
        <begin position="186"/>
        <end position="205"/>
    </location>
</feature>
<gene>
    <name evidence="6" type="ORF">DHL47_08670</name>
</gene>
<reference evidence="6 7" key="1">
    <citation type="submission" date="2018-05" db="EMBL/GenBank/DDBJ databases">
        <title>Draft genome sequence of Streptococcus panodentis CCUG 70867T.</title>
        <authorList>
            <person name="Salva-Serra F."/>
            <person name="Mendez V."/>
            <person name="Jaen-Luchoro D."/>
            <person name="Gonzales-Siles L."/>
            <person name="Karlsson R."/>
            <person name="Engstrom-Jakobsson H."/>
            <person name="Busquets A."/>
            <person name="Gomila M."/>
            <person name="Pineiro-Iglesias B."/>
            <person name="Bennasar-Figueras A."/>
            <person name="Seeger M."/>
            <person name="Moore E."/>
        </authorList>
    </citation>
    <scope>NUCLEOTIDE SEQUENCE [LARGE SCALE GENOMIC DNA]</scope>
    <source>
        <strain evidence="6 7">CCUG 70867</strain>
    </source>
</reference>
<organism evidence="6 7">
    <name type="scientific">Streptococcus panodentis</name>
    <dbReference type="NCBI Taxonomy" id="1581472"/>
    <lineage>
        <taxon>Bacteria</taxon>
        <taxon>Bacillati</taxon>
        <taxon>Bacillota</taxon>
        <taxon>Bacilli</taxon>
        <taxon>Lactobacillales</taxon>
        <taxon>Streptococcaceae</taxon>
        <taxon>Streptococcus</taxon>
    </lineage>
</organism>
<evidence type="ECO:0000256" key="4">
    <source>
        <dbReference type="ARBA" id="ARBA00023136"/>
    </source>
</evidence>
<evidence type="ECO:0000313" key="7">
    <source>
        <dbReference type="Proteomes" id="UP001519349"/>
    </source>
</evidence>
<protein>
    <submittedName>
        <fullName evidence="6">Ethanolamine utilization protein EutJ</fullName>
    </submittedName>
</protein>
<evidence type="ECO:0000313" key="6">
    <source>
        <dbReference type="EMBL" id="MBP2621389.1"/>
    </source>
</evidence>
<keyword evidence="4 5" id="KW-0472">Membrane</keyword>
<feature type="transmembrane region" description="Helical" evidence="5">
    <location>
        <begin position="129"/>
        <end position="149"/>
    </location>
</feature>
<dbReference type="PANTHER" id="PTHR37955:SF1">
    <property type="entry name" value="DEP DOMAIN-CONTAINING PROTEIN"/>
    <property type="match status" value="1"/>
</dbReference>
<feature type="transmembrane region" description="Helical" evidence="5">
    <location>
        <begin position="155"/>
        <end position="174"/>
    </location>
</feature>
<proteinExistence type="predicted"/>
<dbReference type="Proteomes" id="UP001519349">
    <property type="component" value="Unassembled WGS sequence"/>
</dbReference>
<feature type="transmembrane region" description="Helical" evidence="5">
    <location>
        <begin position="277"/>
        <end position="297"/>
    </location>
</feature>
<keyword evidence="3 5" id="KW-1133">Transmembrane helix</keyword>
<dbReference type="CDD" id="cd09325">
    <property type="entry name" value="TDT_C4-dicarb_trans"/>
    <property type="match status" value="1"/>
</dbReference>
<feature type="transmembrane region" description="Helical" evidence="5">
    <location>
        <begin position="65"/>
        <end position="84"/>
    </location>
</feature>
<evidence type="ECO:0000256" key="2">
    <source>
        <dbReference type="ARBA" id="ARBA00022692"/>
    </source>
</evidence>
<dbReference type="InterPro" id="IPR038665">
    <property type="entry name" value="Voltage-dep_anion_channel_sf"/>
</dbReference>
<name>A0ABS5AXS7_9STRE</name>
<keyword evidence="2 5" id="KW-0812">Transmembrane</keyword>
<evidence type="ECO:0000256" key="3">
    <source>
        <dbReference type="ARBA" id="ARBA00022989"/>
    </source>
</evidence>
<feature type="transmembrane region" description="Helical" evidence="5">
    <location>
        <begin position="211"/>
        <end position="231"/>
    </location>
</feature>
<dbReference type="Gene3D" id="1.50.10.150">
    <property type="entry name" value="Voltage-dependent anion channel"/>
    <property type="match status" value="1"/>
</dbReference>
<comment type="caution">
    <text evidence="6">The sequence shown here is derived from an EMBL/GenBank/DDBJ whole genome shotgun (WGS) entry which is preliminary data.</text>
</comment>
<keyword evidence="7" id="KW-1185">Reference proteome</keyword>
<accession>A0ABS5AXS7</accession>
<comment type="subcellular location">
    <subcellularLocation>
        <location evidence="1">Membrane</location>
        <topology evidence="1">Multi-pass membrane protein</topology>
    </subcellularLocation>
</comment>
<dbReference type="InterPro" id="IPR052951">
    <property type="entry name" value="Tellurite_res_ion_channel"/>
</dbReference>
<feature type="transmembrane region" description="Helical" evidence="5">
    <location>
        <begin position="96"/>
        <end position="117"/>
    </location>
</feature>
<sequence length="304" mass="34297">MKLSRPPLLLSGLILGLFGLANLLSAYHSFFFHFFNGLALLLWLYLTAAFLLFRQSYWLDLQKPPLCSSFATYPMASMLLASYLSKLGWVRISQLLWYAALLLHLWLIVFFTWRYLVRAKQWSVTPSWTVLYVGLAMVGLTNGVVQQPMLGCLSIVFGLLTSLLLYPLIFCTLRKTGLPDALKPQWAIYCAPFSLLLGSCIRLAGADAKGWFVVLLLFLSQAFYLLVLFLLPKIFRLGFQPSCSALTFPLVNTAFSLKLGIDFLQWKSLVWLSHLEAALACAVLVFVCWGYIGLLFLEKDGTSF</sequence>